<dbReference type="OrthoDB" id="1492374at2"/>
<keyword evidence="1" id="KW-0732">Signal</keyword>
<dbReference type="RefSeq" id="WP_006987542.1">
    <property type="nucleotide sequence ID" value="NZ_JH594606.1"/>
</dbReference>
<evidence type="ECO:0000256" key="1">
    <source>
        <dbReference type="SAM" id="SignalP"/>
    </source>
</evidence>
<dbReference type="EMBL" id="JH594606">
    <property type="protein sequence ID" value="EHQ01216.1"/>
    <property type="molecule type" value="Genomic_DNA"/>
</dbReference>
<dbReference type="HOGENOM" id="CLU_116186_0_0_10"/>
<name>H2BZ87_GILLR</name>
<feature type="chain" id="PRO_5003559608" evidence="1">
    <location>
        <begin position="21"/>
        <end position="164"/>
    </location>
</feature>
<dbReference type="InterPro" id="IPR011250">
    <property type="entry name" value="OMP/PagP_B-barrel"/>
</dbReference>
<organism evidence="2 3">
    <name type="scientific">Gillisia limnaea (strain DSM 15749 / LMG 21470 / R-8282)</name>
    <dbReference type="NCBI Taxonomy" id="865937"/>
    <lineage>
        <taxon>Bacteria</taxon>
        <taxon>Pseudomonadati</taxon>
        <taxon>Bacteroidota</taxon>
        <taxon>Flavobacteriia</taxon>
        <taxon>Flavobacteriales</taxon>
        <taxon>Flavobacteriaceae</taxon>
        <taxon>Gillisia</taxon>
    </lineage>
</organism>
<dbReference type="SUPFAM" id="SSF56925">
    <property type="entry name" value="OMPA-like"/>
    <property type="match status" value="1"/>
</dbReference>
<evidence type="ECO:0000313" key="2">
    <source>
        <dbReference type="EMBL" id="EHQ01216.1"/>
    </source>
</evidence>
<proteinExistence type="predicted"/>
<dbReference type="STRING" id="865937.Gilli_0504"/>
<evidence type="ECO:0000313" key="3">
    <source>
        <dbReference type="Proteomes" id="UP000003844"/>
    </source>
</evidence>
<dbReference type="Proteomes" id="UP000003844">
    <property type="component" value="Unassembled WGS sequence"/>
</dbReference>
<sequence length="164" mass="17456">MKKLLFILLIMLFTISSAFSQSNFKIGVNAGIPVGDVEEFTTFQLGFDIAYFYPVSDLFSVGALAGYSRYFGDDISTSFGTIEVDDISFLPIAASARFGFENSLFVGGDLGYAVGLDDGNDGGFYYRPKVGYELGPLAIIASFSGISADGGDVSSVNLGVEFGF</sequence>
<reference evidence="3" key="1">
    <citation type="journal article" date="2012" name="Stand. Genomic Sci.">
        <title>Genome sequence of the Antarctic rhodopsins-containing flavobacterium Gillisia limnaea type strain (R-8282(T)).</title>
        <authorList>
            <person name="Riedel T."/>
            <person name="Held B."/>
            <person name="Nolan M."/>
            <person name="Lucas S."/>
            <person name="Lapidus A."/>
            <person name="Tice H."/>
            <person name="Del Rio T.G."/>
            <person name="Cheng J.F."/>
            <person name="Han C."/>
            <person name="Tapia R."/>
            <person name="Goodwin L.A."/>
            <person name="Pitluck S."/>
            <person name="Liolios K."/>
            <person name="Mavromatis K."/>
            <person name="Pagani I."/>
            <person name="Ivanova N."/>
            <person name="Mikhailova N."/>
            <person name="Pati A."/>
            <person name="Chen A."/>
            <person name="Palaniappan K."/>
            <person name="Land M."/>
            <person name="Rohde M."/>
            <person name="Tindall B.J."/>
            <person name="Detter J.C."/>
            <person name="Goker M."/>
            <person name="Bristow J."/>
            <person name="Eisen J.A."/>
            <person name="Markowitz V."/>
            <person name="Hugenholtz P."/>
            <person name="Kyrpides N.C."/>
            <person name="Klenk H.P."/>
            <person name="Woyke T."/>
        </authorList>
    </citation>
    <scope>NUCLEOTIDE SEQUENCE [LARGE SCALE GENOMIC DNA]</scope>
    <source>
        <strain evidence="3">DSM 15749 / LMG 21470 / R-8282</strain>
    </source>
</reference>
<feature type="signal peptide" evidence="1">
    <location>
        <begin position="1"/>
        <end position="20"/>
    </location>
</feature>
<protein>
    <submittedName>
        <fullName evidence="2">Secreted protein</fullName>
    </submittedName>
</protein>
<accession>H2BZ87</accession>
<dbReference type="eggNOG" id="ENOG5032URC">
    <property type="taxonomic scope" value="Bacteria"/>
</dbReference>
<keyword evidence="3" id="KW-1185">Reference proteome</keyword>
<gene>
    <name evidence="2" type="ORF">Gilli_0504</name>
</gene>
<dbReference type="AlphaFoldDB" id="H2BZ87"/>